<keyword evidence="3" id="KW-1185">Reference proteome</keyword>
<gene>
    <name evidence="2" type="ORF">SAMN04489752_2412</name>
</gene>
<dbReference type="OrthoDB" id="5121511at2"/>
<reference evidence="3" key="1">
    <citation type="submission" date="2016-10" db="EMBL/GenBank/DDBJ databases">
        <authorList>
            <person name="Varghese N."/>
            <person name="Submissions S."/>
        </authorList>
    </citation>
    <scope>NUCLEOTIDE SEQUENCE [LARGE SCALE GENOMIC DNA]</scope>
    <source>
        <strain evidence="3">DSM 23676</strain>
    </source>
</reference>
<organism evidence="2 3">
    <name type="scientific">Brevibacterium siliguriense</name>
    <dbReference type="NCBI Taxonomy" id="1136497"/>
    <lineage>
        <taxon>Bacteria</taxon>
        <taxon>Bacillati</taxon>
        <taxon>Actinomycetota</taxon>
        <taxon>Actinomycetes</taxon>
        <taxon>Micrococcales</taxon>
        <taxon>Brevibacteriaceae</taxon>
        <taxon>Brevibacterium</taxon>
    </lineage>
</organism>
<evidence type="ECO:0000313" key="3">
    <source>
        <dbReference type="Proteomes" id="UP000199597"/>
    </source>
</evidence>
<sequence>MRFRDLLIVGLLFTVMSSALIGAQVYDTRQSEITREGNHLLSQHKVAFSGTAEEARSHLDGSLGAYAIYRDLDDTGLVRAVEAARPDKLDLPIHKGRGLRESDHNVAVVGSQVPVESNGTRSFYRYDGEDYEVVGWLGRAEHSLVENDVLIVDRDLVEASTGAKELIIDGPAIKEQATALPPDRVKRADASVNRRASVDLVSPTIRFVVHAVVIVCALFTGILAWALTRRRHRVGFLLGRNPIRQALASLTLFALVGSGVAIVCLLAGQKWFAELHDGFGPTAFLMVAAAVATLCISLILDLARVKSWK</sequence>
<feature type="transmembrane region" description="Helical" evidence="1">
    <location>
        <begin position="247"/>
        <end position="268"/>
    </location>
</feature>
<evidence type="ECO:0000313" key="2">
    <source>
        <dbReference type="EMBL" id="SDS74711.1"/>
    </source>
</evidence>
<keyword evidence="1" id="KW-0812">Transmembrane</keyword>
<dbReference type="RefSeq" id="WP_092014126.1">
    <property type="nucleotide sequence ID" value="NZ_LT629766.1"/>
</dbReference>
<keyword evidence="1" id="KW-1133">Transmembrane helix</keyword>
<name>A0A1H1UR16_9MICO</name>
<keyword evidence="1" id="KW-0472">Membrane</keyword>
<dbReference type="STRING" id="1136497.SAMN04489752_2412"/>
<dbReference type="EMBL" id="LT629766">
    <property type="protein sequence ID" value="SDS74711.1"/>
    <property type="molecule type" value="Genomic_DNA"/>
</dbReference>
<protein>
    <submittedName>
        <fullName evidence="2">Uncharacterized protein</fullName>
    </submittedName>
</protein>
<feature type="transmembrane region" description="Helical" evidence="1">
    <location>
        <begin position="283"/>
        <end position="303"/>
    </location>
</feature>
<dbReference type="Proteomes" id="UP000199597">
    <property type="component" value="Chromosome I"/>
</dbReference>
<proteinExistence type="predicted"/>
<evidence type="ECO:0000256" key="1">
    <source>
        <dbReference type="SAM" id="Phobius"/>
    </source>
</evidence>
<dbReference type="AlphaFoldDB" id="A0A1H1UR16"/>
<accession>A0A1H1UR16</accession>
<feature type="transmembrane region" description="Helical" evidence="1">
    <location>
        <begin position="207"/>
        <end position="227"/>
    </location>
</feature>